<dbReference type="Proteomes" id="UP000265703">
    <property type="component" value="Unassembled WGS sequence"/>
</dbReference>
<sequence>MNTNHTNNLDKLTTVNKLKDIFSTSFKDFIKIGVINIQGGYNKKIEGIIDFFNKENFSILGLVETGLHRNQNETKNKYTPNNRTNPSYYIFHDDTDATEELTLEPNIIKEHIINHFQNLGDNSQQISYNAASHLNLPPEWALIYTSKNYIQSDWFTTINDPITLTELQDTLSSLPNNKASGPSSITYKDIKHLDNHTKNFLVEFFNLILTHHIYPKE</sequence>
<dbReference type="AlphaFoldDB" id="A0A397SCA7"/>
<proteinExistence type="predicted"/>
<dbReference type="EMBL" id="QKYT01000532">
    <property type="protein sequence ID" value="RIA83920.1"/>
    <property type="molecule type" value="Genomic_DNA"/>
</dbReference>
<reference evidence="1 2" key="1">
    <citation type="submission" date="2018-06" db="EMBL/GenBank/DDBJ databases">
        <title>Comparative genomics reveals the genomic features of Rhizophagus irregularis, R. cerebriforme, R. diaphanum and Gigaspora rosea, and their symbiotic lifestyle signature.</title>
        <authorList>
            <person name="Morin E."/>
            <person name="San Clemente H."/>
            <person name="Chen E.C.H."/>
            <person name="De La Providencia I."/>
            <person name="Hainaut M."/>
            <person name="Kuo A."/>
            <person name="Kohler A."/>
            <person name="Murat C."/>
            <person name="Tang N."/>
            <person name="Roy S."/>
            <person name="Loubradou J."/>
            <person name="Henrissat B."/>
            <person name="Grigoriev I.V."/>
            <person name="Corradi N."/>
            <person name="Roux C."/>
            <person name="Martin F.M."/>
        </authorList>
    </citation>
    <scope>NUCLEOTIDE SEQUENCE [LARGE SCALE GENOMIC DNA]</scope>
    <source>
        <strain evidence="1 2">DAOM 227022</strain>
    </source>
</reference>
<gene>
    <name evidence="1" type="ORF">C1645_833040</name>
</gene>
<evidence type="ECO:0000313" key="2">
    <source>
        <dbReference type="Proteomes" id="UP000265703"/>
    </source>
</evidence>
<name>A0A397SCA7_9GLOM</name>
<accession>A0A397SCA7</accession>
<organism evidence="1 2">
    <name type="scientific">Glomus cerebriforme</name>
    <dbReference type="NCBI Taxonomy" id="658196"/>
    <lineage>
        <taxon>Eukaryota</taxon>
        <taxon>Fungi</taxon>
        <taxon>Fungi incertae sedis</taxon>
        <taxon>Mucoromycota</taxon>
        <taxon>Glomeromycotina</taxon>
        <taxon>Glomeromycetes</taxon>
        <taxon>Glomerales</taxon>
        <taxon>Glomeraceae</taxon>
        <taxon>Glomus</taxon>
    </lineage>
</organism>
<keyword evidence="2" id="KW-1185">Reference proteome</keyword>
<protein>
    <submittedName>
        <fullName evidence="1">Uncharacterized protein</fullName>
    </submittedName>
</protein>
<dbReference type="OrthoDB" id="6776034at2759"/>
<comment type="caution">
    <text evidence="1">The sequence shown here is derived from an EMBL/GenBank/DDBJ whole genome shotgun (WGS) entry which is preliminary data.</text>
</comment>
<evidence type="ECO:0000313" key="1">
    <source>
        <dbReference type="EMBL" id="RIA83920.1"/>
    </source>
</evidence>